<comment type="caution">
    <text evidence="2">The sequence shown here is derived from an EMBL/GenBank/DDBJ whole genome shotgun (WGS) entry which is preliminary data.</text>
</comment>
<evidence type="ECO:0000313" key="2">
    <source>
        <dbReference type="EMBL" id="KAJ8884769.1"/>
    </source>
</evidence>
<reference evidence="2 3" key="1">
    <citation type="submission" date="2023-02" db="EMBL/GenBank/DDBJ databases">
        <title>LHISI_Scaffold_Assembly.</title>
        <authorList>
            <person name="Stuart O.P."/>
            <person name="Cleave R."/>
            <person name="Magrath M.J.L."/>
            <person name="Mikheyev A.S."/>
        </authorList>
    </citation>
    <scope>NUCLEOTIDE SEQUENCE [LARGE SCALE GENOMIC DNA]</scope>
    <source>
        <strain evidence="2">Daus_M_001</strain>
        <tissue evidence="2">Leg muscle</tissue>
    </source>
</reference>
<dbReference type="SUPFAM" id="SSF46689">
    <property type="entry name" value="Homeodomain-like"/>
    <property type="match status" value="1"/>
</dbReference>
<name>A0ABQ9HKS0_9NEOP</name>
<gene>
    <name evidence="2" type="ORF">PR048_010965</name>
</gene>
<evidence type="ECO:0008006" key="4">
    <source>
        <dbReference type="Google" id="ProtNLM"/>
    </source>
</evidence>
<dbReference type="EMBL" id="JARBHB010000004">
    <property type="protein sequence ID" value="KAJ8884769.1"/>
    <property type="molecule type" value="Genomic_DNA"/>
</dbReference>
<dbReference type="Proteomes" id="UP001159363">
    <property type="component" value="Chromosome X"/>
</dbReference>
<keyword evidence="3" id="KW-1185">Reference proteome</keyword>
<organism evidence="2 3">
    <name type="scientific">Dryococelus australis</name>
    <dbReference type="NCBI Taxonomy" id="614101"/>
    <lineage>
        <taxon>Eukaryota</taxon>
        <taxon>Metazoa</taxon>
        <taxon>Ecdysozoa</taxon>
        <taxon>Arthropoda</taxon>
        <taxon>Hexapoda</taxon>
        <taxon>Insecta</taxon>
        <taxon>Pterygota</taxon>
        <taxon>Neoptera</taxon>
        <taxon>Polyneoptera</taxon>
        <taxon>Phasmatodea</taxon>
        <taxon>Verophasmatodea</taxon>
        <taxon>Anareolatae</taxon>
        <taxon>Phasmatidae</taxon>
        <taxon>Eurycanthinae</taxon>
        <taxon>Dryococelus</taxon>
    </lineage>
</organism>
<dbReference type="PANTHER" id="PTHR47326">
    <property type="entry name" value="TRANSPOSABLE ELEMENT TC3 TRANSPOSASE-LIKE PROTEIN"/>
    <property type="match status" value="1"/>
</dbReference>
<proteinExistence type="predicted"/>
<dbReference type="PANTHER" id="PTHR47326:SF1">
    <property type="entry name" value="HTH PSQ-TYPE DOMAIN-CONTAINING PROTEIN"/>
    <property type="match status" value="1"/>
</dbReference>
<comment type="subcellular location">
    <subcellularLocation>
        <location evidence="1">Nucleus</location>
    </subcellularLocation>
</comment>
<protein>
    <recommendedName>
        <fullName evidence="4">Transposase</fullName>
    </recommendedName>
</protein>
<accession>A0ABQ9HKS0</accession>
<dbReference type="InterPro" id="IPR009057">
    <property type="entry name" value="Homeodomain-like_sf"/>
</dbReference>
<sequence length="195" mass="22498">MCKSPASKAFALQLFSSCCRPTMLTIDECVEIMLLSGREGYSHRDVARHPEQQPVSQSTVSHLLEKFKITGCVADAPRSGWPSTSTEVEEIVLAKVMTSPKKSTRRTSFESGNPRTTLQRVLKKHQFHSYKLHVMHYMTEDDPDHRFLEHLEEDKDFLSKVTFSDEANFYVNGEVNRESVRYWCNTNPHWLTDDK</sequence>
<evidence type="ECO:0000256" key="1">
    <source>
        <dbReference type="ARBA" id="ARBA00004123"/>
    </source>
</evidence>
<evidence type="ECO:0000313" key="3">
    <source>
        <dbReference type="Proteomes" id="UP001159363"/>
    </source>
</evidence>